<dbReference type="InterPro" id="IPR036691">
    <property type="entry name" value="Endo/exonu/phosph_ase_sf"/>
</dbReference>
<reference evidence="4" key="1">
    <citation type="journal article" date="2017" name="Front. Plant Sci.">
        <title>Climate Clever Clovers: New Paradigm to Reduce the Environmental Footprint of Ruminants by Breeding Low Methanogenic Forages Utilizing Haplotype Variation.</title>
        <authorList>
            <person name="Kaur P."/>
            <person name="Appels R."/>
            <person name="Bayer P.E."/>
            <person name="Keeble-Gagnere G."/>
            <person name="Wang J."/>
            <person name="Hirakawa H."/>
            <person name="Shirasawa K."/>
            <person name="Vercoe P."/>
            <person name="Stefanova K."/>
            <person name="Durmic Z."/>
            <person name="Nichols P."/>
            <person name="Revell C."/>
            <person name="Isobe S.N."/>
            <person name="Edwards D."/>
            <person name="Erskine W."/>
        </authorList>
    </citation>
    <scope>NUCLEOTIDE SEQUENCE [LARGE SCALE GENOMIC DNA]</scope>
    <source>
        <strain evidence="4">cv. Daliak</strain>
    </source>
</reference>
<dbReference type="InterPro" id="IPR000477">
    <property type="entry name" value="RT_dom"/>
</dbReference>
<dbReference type="Gene3D" id="3.60.10.10">
    <property type="entry name" value="Endonuclease/exonuclease/phosphatase"/>
    <property type="match status" value="1"/>
</dbReference>
<keyword evidence="1" id="KW-0812">Transmembrane</keyword>
<dbReference type="EMBL" id="DF975063">
    <property type="protein sequence ID" value="GAU51294.1"/>
    <property type="molecule type" value="Genomic_DNA"/>
</dbReference>
<dbReference type="OrthoDB" id="1435533at2759"/>
<keyword evidence="4" id="KW-1185">Reference proteome</keyword>
<evidence type="ECO:0000256" key="1">
    <source>
        <dbReference type="SAM" id="Phobius"/>
    </source>
</evidence>
<dbReference type="InterPro" id="IPR043502">
    <property type="entry name" value="DNA/RNA_pol_sf"/>
</dbReference>
<evidence type="ECO:0000313" key="3">
    <source>
        <dbReference type="EMBL" id="GAU51294.1"/>
    </source>
</evidence>
<dbReference type="CDD" id="cd01650">
    <property type="entry name" value="RT_nLTR_like"/>
    <property type="match status" value="1"/>
</dbReference>
<dbReference type="SUPFAM" id="SSF56672">
    <property type="entry name" value="DNA/RNA polymerases"/>
    <property type="match status" value="1"/>
</dbReference>
<keyword evidence="1" id="KW-0472">Membrane</keyword>
<evidence type="ECO:0000259" key="2">
    <source>
        <dbReference type="Pfam" id="PF00078"/>
    </source>
</evidence>
<dbReference type="SUPFAM" id="SSF56219">
    <property type="entry name" value="DNase I-like"/>
    <property type="match status" value="1"/>
</dbReference>
<feature type="transmembrane region" description="Helical" evidence="1">
    <location>
        <begin position="57"/>
        <end position="76"/>
    </location>
</feature>
<keyword evidence="1" id="KW-1133">Transmembrane helix</keyword>
<evidence type="ECO:0000313" key="4">
    <source>
        <dbReference type="Proteomes" id="UP000242715"/>
    </source>
</evidence>
<dbReference type="PANTHER" id="PTHR33116:SF78">
    <property type="entry name" value="OS12G0587133 PROTEIN"/>
    <property type="match status" value="1"/>
</dbReference>
<sequence length="709" mass="80901">MIVCSYNIRGLGSLVKRRRIKELIQSHKIDFIAIQETKLEGNSGGILSPWRKTNSSLIFTFMGEGFVGVCLVWVVVKKKCCVINIYAKCDLNAKRRLWENILMSKLGFGEGGWVVKECWGALNVSWWMGHILKEKLKALKVMIKEWNKRKFGKMEESIVFLISCIKEKDLRGEEGLLSTLEVEERKKLFEELWRLLKSKEVGSRWLEESSEIIEEVSSYFKNQFSSSYWVRTKLDRIVFPSISVTDNIFLTAPFVLKEIEEVVWKSEGNKSPGPDGFNIAFVKSFWDMMKGEVRIMFDQFHGNACLSKGLLSYFIALILKVAFPSSLGEFRPNSLLGCLYKVAVKVLVARLAKVIDSVVASMQSAFIKGRNLVDGVMLVNEVIDLAKKLGRECLVLKVDFKKAYDSVDWGFLEYMLRRFGFENKWIEWIRACVFAGNLSVLVNGSPTSEINIQLGLKQGDPLAPFLFPFGGGGVCGVDAKCGGEESFQRVSYWVQRFALLRGFELASGLKVNFWKSCLMGVNVSSHFMTMACNFLNCKQGAVPFTYLGLPVGANPRRASTWEPLVDQLRRRLRSWRHRYMPTVIIKNIVRIQREFLWGGVKGGRKISWVSWKEVCRPRSEGGLGVRDARNYGPKTRLNVHWIGHMFSSRASMWWKDICGIDIREDGSWFARDVTRRLGWLGIFGWKGGRKWVGDEVEAEIVRLGGRDSP</sequence>
<name>A0A2Z6P4E5_TRISU</name>
<gene>
    <name evidence="3" type="ORF">TSUD_240270</name>
</gene>
<feature type="domain" description="Reverse transcriptase" evidence="2">
    <location>
        <begin position="327"/>
        <end position="467"/>
    </location>
</feature>
<dbReference type="PANTHER" id="PTHR33116">
    <property type="entry name" value="REVERSE TRANSCRIPTASE ZINC-BINDING DOMAIN-CONTAINING PROTEIN-RELATED-RELATED"/>
    <property type="match status" value="1"/>
</dbReference>
<dbReference type="AlphaFoldDB" id="A0A2Z6P4E5"/>
<accession>A0A2Z6P4E5</accession>
<proteinExistence type="predicted"/>
<protein>
    <recommendedName>
        <fullName evidence="2">Reverse transcriptase domain-containing protein</fullName>
    </recommendedName>
</protein>
<dbReference type="Proteomes" id="UP000242715">
    <property type="component" value="Unassembled WGS sequence"/>
</dbReference>
<dbReference type="Pfam" id="PF00078">
    <property type="entry name" value="RVT_1"/>
    <property type="match status" value="1"/>
</dbReference>
<organism evidence="3 4">
    <name type="scientific">Trifolium subterraneum</name>
    <name type="common">Subterranean clover</name>
    <dbReference type="NCBI Taxonomy" id="3900"/>
    <lineage>
        <taxon>Eukaryota</taxon>
        <taxon>Viridiplantae</taxon>
        <taxon>Streptophyta</taxon>
        <taxon>Embryophyta</taxon>
        <taxon>Tracheophyta</taxon>
        <taxon>Spermatophyta</taxon>
        <taxon>Magnoliopsida</taxon>
        <taxon>eudicotyledons</taxon>
        <taxon>Gunneridae</taxon>
        <taxon>Pentapetalae</taxon>
        <taxon>rosids</taxon>
        <taxon>fabids</taxon>
        <taxon>Fabales</taxon>
        <taxon>Fabaceae</taxon>
        <taxon>Papilionoideae</taxon>
        <taxon>50 kb inversion clade</taxon>
        <taxon>NPAAA clade</taxon>
        <taxon>Hologalegina</taxon>
        <taxon>IRL clade</taxon>
        <taxon>Trifolieae</taxon>
        <taxon>Trifolium</taxon>
    </lineage>
</organism>